<keyword evidence="6" id="KW-1185">Reference proteome</keyword>
<dbReference type="SUPFAM" id="SSF47336">
    <property type="entry name" value="ACP-like"/>
    <property type="match status" value="1"/>
</dbReference>
<accession>A0ABT3L5P6</accession>
<evidence type="ECO:0000313" key="5">
    <source>
        <dbReference type="EMBL" id="MCW6036325.1"/>
    </source>
</evidence>
<feature type="domain" description="Carrier" evidence="4">
    <location>
        <begin position="955"/>
        <end position="1030"/>
    </location>
</feature>
<dbReference type="Pfam" id="PF00501">
    <property type="entry name" value="AMP-binding"/>
    <property type="match status" value="1"/>
</dbReference>
<dbReference type="PROSITE" id="PS50075">
    <property type="entry name" value="CARRIER"/>
    <property type="match status" value="1"/>
</dbReference>
<dbReference type="InterPro" id="IPR025110">
    <property type="entry name" value="AMP-bd_C"/>
</dbReference>
<dbReference type="InterPro" id="IPR020845">
    <property type="entry name" value="AMP-binding_CS"/>
</dbReference>
<evidence type="ECO:0000313" key="6">
    <source>
        <dbReference type="Proteomes" id="UP001526426"/>
    </source>
</evidence>
<dbReference type="PROSITE" id="PS00012">
    <property type="entry name" value="PHOSPHOPANTETHEINE"/>
    <property type="match status" value="1"/>
</dbReference>
<dbReference type="InterPro" id="IPR000873">
    <property type="entry name" value="AMP-dep_synth/lig_dom"/>
</dbReference>
<dbReference type="NCBIfam" id="TIGR01733">
    <property type="entry name" value="AA-adenyl-dom"/>
    <property type="match status" value="1"/>
</dbReference>
<evidence type="ECO:0000259" key="4">
    <source>
        <dbReference type="PROSITE" id="PS50075"/>
    </source>
</evidence>
<dbReference type="PANTHER" id="PTHR44845:SF7">
    <property type="entry name" value="PLIPASTATIN SYNTHASE SUBUNIT D"/>
    <property type="match status" value="1"/>
</dbReference>
<dbReference type="InterPro" id="IPR036291">
    <property type="entry name" value="NAD(P)-bd_dom_sf"/>
</dbReference>
<dbReference type="CDD" id="cd02440">
    <property type="entry name" value="AdoMet_MTases"/>
    <property type="match status" value="1"/>
</dbReference>
<dbReference type="PIRSF" id="PIRSF001617">
    <property type="entry name" value="Alpha-AR"/>
    <property type="match status" value="1"/>
</dbReference>
<dbReference type="SUPFAM" id="SSF53335">
    <property type="entry name" value="S-adenosyl-L-methionine-dependent methyltransferases"/>
    <property type="match status" value="1"/>
</dbReference>
<evidence type="ECO:0000256" key="1">
    <source>
        <dbReference type="ARBA" id="ARBA00022450"/>
    </source>
</evidence>
<proteinExistence type="predicted"/>
<dbReference type="PANTHER" id="PTHR44845">
    <property type="entry name" value="CARRIER DOMAIN-CONTAINING PROTEIN"/>
    <property type="match status" value="1"/>
</dbReference>
<keyword evidence="1" id="KW-0596">Phosphopantetheine</keyword>
<dbReference type="Gene3D" id="3.30.300.30">
    <property type="match status" value="2"/>
</dbReference>
<evidence type="ECO:0000256" key="3">
    <source>
        <dbReference type="ARBA" id="ARBA00022679"/>
    </source>
</evidence>
<dbReference type="Pfam" id="PF13193">
    <property type="entry name" value="AMP-binding_C"/>
    <property type="match status" value="1"/>
</dbReference>
<dbReference type="Gene3D" id="3.40.50.980">
    <property type="match status" value="2"/>
</dbReference>
<dbReference type="InterPro" id="IPR029063">
    <property type="entry name" value="SAM-dependent_MTases_sf"/>
</dbReference>
<sequence length="1466" mass="164665">MKNSMTSPTHRPLELSLIPPQDWEKVTGEWNQTKTEYPQNYCIHHLIEQQVKKTPQKVAIVFKKQSLTYQELDQRANQLAHTLQHLGISTESRVGICIERSLEMFIGLLGILKAGAAYVPLDPSYPQEHLNFMVKDAQLSIIVTQQTLSTKFTHPTVHPLCLDQDWSQIATAPSEAPPSAVTPRNLAYIIYTSGSTGQPKGVQIEHRGVVNLLCAMQDKPGLTSDDVFLGLTTISFDMSVPELYLPLICGAQIALVGREVAIDPYSLQQVLRESGVTVMQATPSTWHMLLHSGWSGQPNLKMLCGGETMTRSLADQLLTKGQSLWQMYGPTETTVWSTTQQILPHHTSLPIGYPLANTQLYIFSEPANRQSDPLQPVPIGTPGELYIGGDGVARGYLNRPELNAERFIPDPLNPHEKLYKTGDLARFLPDGSLDFIGRIDHQVKIRGHRIELGSIESAISQHPAVENVAVVPKEDPSGAKRLIAYVVPHPPTTHPETQQIQQWENLWSNTYNTQTENPLFDSSGWNDSYTHQPMPQAEVEEWVNYTVEQILAFQPQQVLEIGCGKGLLLFRIAPHSQHYTGLDISEQAIEHIQTQCQLNPEQWSGVEVYKKMAHELDDFTPASFDTLILNSVIQYFPNVEYLIQVIKKAIPLIKPGGRIFIGDVRHLALLETFHTSVQLAQTPDTVTIDILQKRIQEHIKQERELLVHPHFFHALPEHFSEITRVNTTLKRGRSPNELIHFRYDVTLSIQTPPSPPVTQYEELVLQPDQVSISQVFQYITKQHPPIIKISQIPNFRILSDLQALYLLQNSEPSLTVGDLRNSLASASSAIAIHPENWHSISHLLNYKPYLIWSDTKLGYYDVILCQEPQQTLPVLDVLFAPLEHYTNQPIPLDITPEALIPQLRAFLQTKLPDYMIPSIFIFMEDLPLTPNGKIDRRSLPEPKNSRPDLGKPFILPQTTLQEELCKIWSELLMIDEIGVNDTFCELGGHSLLIIQLLNEVKNQFGLDICLASFLQDPTILGLEYLLIAQKSSNSLISKNVLSKSPKTFEDINLDPQIIPQGDLVPTAQQNNIFLTGATGFIGAFILAELLRQTQGNVYCLIRALDVTEGLYKLERNLKCYQLWQPELSHRIIPILGDLSQPYLGLNSEQFSFLANHIDTIYHCGAWVNLVYSYETLRETNVLGTQEILRLACQGKTTPVHFVSTLDVFQSPIYSAMEIIPENDPLLHSDGLQNGYAQTKWVAEKLVMEAQQRGLPASIYRLNMISGNSQTGVSNTDDLFCRLLKGMIEMESAPDVQYLFNITPVDYVSQSIVTLAQKPSSLNQAFHLFNPNPILFVELVSVINEFGYSVTPISYKKWQDELLNISEKNALKPLVSLLNQGQKDEAGYLDVALFGNQNFATTNVISGLQDCPQVTCSSVNAELIKCYLTYLASCDFLPIPQRDRTSATIQATLDDDFVNLAVSASIH</sequence>
<dbReference type="InterPro" id="IPR036736">
    <property type="entry name" value="ACP-like_sf"/>
</dbReference>
<dbReference type="InterPro" id="IPR006162">
    <property type="entry name" value="Ppantetheine_attach_site"/>
</dbReference>
<dbReference type="Proteomes" id="UP001526426">
    <property type="component" value="Unassembled WGS sequence"/>
</dbReference>
<dbReference type="Gene3D" id="3.40.50.150">
    <property type="entry name" value="Vaccinia Virus protein VP39"/>
    <property type="match status" value="1"/>
</dbReference>
<reference evidence="5 6" key="1">
    <citation type="submission" date="2021-08" db="EMBL/GenBank/DDBJ databases">
        <title>Draft genome sequence of Spirulina subsalsa with high tolerance to salinity and hype-accumulation of phycocyanin.</title>
        <authorList>
            <person name="Pei H."/>
            <person name="Jiang L."/>
        </authorList>
    </citation>
    <scope>NUCLEOTIDE SEQUENCE [LARGE SCALE GENOMIC DNA]</scope>
    <source>
        <strain evidence="5 6">FACHB-351</strain>
    </source>
</reference>
<keyword evidence="3" id="KW-0808">Transferase</keyword>
<dbReference type="PROSITE" id="PS00455">
    <property type="entry name" value="AMP_BINDING"/>
    <property type="match status" value="1"/>
</dbReference>
<dbReference type="EMBL" id="JAIHOM010000033">
    <property type="protein sequence ID" value="MCW6036325.1"/>
    <property type="molecule type" value="Genomic_DNA"/>
</dbReference>
<protein>
    <submittedName>
        <fullName evidence="5">Amino acid adenylation domain-containing protein</fullName>
    </submittedName>
</protein>
<dbReference type="Gene3D" id="3.40.50.1820">
    <property type="entry name" value="alpha/beta hydrolase"/>
    <property type="match status" value="1"/>
</dbReference>
<dbReference type="Gene3D" id="3.40.50.720">
    <property type="entry name" value="NAD(P)-binding Rossmann-like Domain"/>
    <property type="match status" value="1"/>
</dbReference>
<dbReference type="InterPro" id="IPR029058">
    <property type="entry name" value="AB_hydrolase_fold"/>
</dbReference>
<dbReference type="InterPro" id="IPR010071">
    <property type="entry name" value="AA_adenyl_dom"/>
</dbReference>
<gene>
    <name evidence="5" type="ORF">K4A83_08570</name>
</gene>
<dbReference type="Gene3D" id="2.30.38.10">
    <property type="entry name" value="Luciferase, Domain 3"/>
    <property type="match status" value="1"/>
</dbReference>
<dbReference type="NCBIfam" id="TIGR01746">
    <property type="entry name" value="Thioester-redct"/>
    <property type="match status" value="1"/>
</dbReference>
<name>A0ABT3L5P6_9CYAN</name>
<dbReference type="InterPro" id="IPR009081">
    <property type="entry name" value="PP-bd_ACP"/>
</dbReference>
<dbReference type="CDD" id="cd05235">
    <property type="entry name" value="SDR_e1"/>
    <property type="match status" value="1"/>
</dbReference>
<dbReference type="SUPFAM" id="SSF51735">
    <property type="entry name" value="NAD(P)-binding Rossmann-fold domains"/>
    <property type="match status" value="1"/>
</dbReference>
<organism evidence="5 6">
    <name type="scientific">Spirulina subsalsa FACHB-351</name>
    <dbReference type="NCBI Taxonomy" id="234711"/>
    <lineage>
        <taxon>Bacteria</taxon>
        <taxon>Bacillati</taxon>
        <taxon>Cyanobacteriota</taxon>
        <taxon>Cyanophyceae</taxon>
        <taxon>Spirulinales</taxon>
        <taxon>Spirulinaceae</taxon>
        <taxon>Spirulina</taxon>
    </lineage>
</organism>
<dbReference type="InterPro" id="IPR010080">
    <property type="entry name" value="Thioester_reductase-like_dom"/>
</dbReference>
<evidence type="ECO:0000256" key="2">
    <source>
        <dbReference type="ARBA" id="ARBA00022553"/>
    </source>
</evidence>
<keyword evidence="2" id="KW-0597">Phosphoprotein</keyword>
<dbReference type="InterPro" id="IPR013120">
    <property type="entry name" value="FAR_NAD-bd"/>
</dbReference>
<dbReference type="InterPro" id="IPR045851">
    <property type="entry name" value="AMP-bd_C_sf"/>
</dbReference>
<dbReference type="SUPFAM" id="SSF56801">
    <property type="entry name" value="Acetyl-CoA synthetase-like"/>
    <property type="match status" value="1"/>
</dbReference>
<dbReference type="Pfam" id="PF00550">
    <property type="entry name" value="PP-binding"/>
    <property type="match status" value="1"/>
</dbReference>
<dbReference type="Pfam" id="PF08242">
    <property type="entry name" value="Methyltransf_12"/>
    <property type="match status" value="1"/>
</dbReference>
<comment type="caution">
    <text evidence="5">The sequence shown here is derived from an EMBL/GenBank/DDBJ whole genome shotgun (WGS) entry which is preliminary data.</text>
</comment>
<dbReference type="InterPro" id="IPR013217">
    <property type="entry name" value="Methyltransf_12"/>
</dbReference>
<dbReference type="Pfam" id="PF07993">
    <property type="entry name" value="NAD_binding_4"/>
    <property type="match status" value="1"/>
</dbReference>